<dbReference type="InterPro" id="IPR008929">
    <property type="entry name" value="Chondroitin_lyas"/>
</dbReference>
<reference evidence="4 5" key="1">
    <citation type="submission" date="2019-10" db="EMBL/GenBank/DDBJ databases">
        <title>Streptomyces smaragdinus sp. nov. and Streptomyces fabii sp. nov., isolated from the gut of fungus growing-termite Macrotermes natalensis.</title>
        <authorList>
            <person name="Schwitalla J."/>
            <person name="Benndorf R."/>
            <person name="Martin K."/>
            <person name="De Beer W."/>
            <person name="Kaster A.-K."/>
            <person name="Vollmers J."/>
            <person name="Poulsen M."/>
            <person name="Beemelmanns C."/>
        </authorList>
    </citation>
    <scope>NUCLEOTIDE SEQUENCE [LARGE SCALE GENOMIC DNA]</scope>
    <source>
        <strain evidence="4 5">RB5</strain>
    </source>
</reference>
<dbReference type="AlphaFoldDB" id="A0A7K0CAJ4"/>
<evidence type="ECO:0000313" key="5">
    <source>
        <dbReference type="Proteomes" id="UP000466345"/>
    </source>
</evidence>
<name>A0A7K0CAJ4_9ACTN</name>
<dbReference type="Gene3D" id="1.50.10.100">
    <property type="entry name" value="Chondroitin AC/alginate lyase"/>
    <property type="match status" value="1"/>
</dbReference>
<keyword evidence="5" id="KW-1185">Reference proteome</keyword>
<dbReference type="GO" id="GO:0042597">
    <property type="term" value="C:periplasmic space"/>
    <property type="evidence" value="ECO:0007669"/>
    <property type="project" value="InterPro"/>
</dbReference>
<dbReference type="Pfam" id="PF05426">
    <property type="entry name" value="Alginate_lyase"/>
    <property type="match status" value="2"/>
</dbReference>
<dbReference type="SUPFAM" id="SSF48230">
    <property type="entry name" value="Chondroitin AC/alginate lyase"/>
    <property type="match status" value="1"/>
</dbReference>
<evidence type="ECO:0000256" key="1">
    <source>
        <dbReference type="ARBA" id="ARBA00022729"/>
    </source>
</evidence>
<keyword evidence="2" id="KW-0456">Lyase</keyword>
<dbReference type="GO" id="GO:0016829">
    <property type="term" value="F:lyase activity"/>
    <property type="evidence" value="ECO:0007669"/>
    <property type="project" value="UniProtKB-KW"/>
</dbReference>
<comment type="caution">
    <text evidence="4">The sequence shown here is derived from an EMBL/GenBank/DDBJ whole genome shotgun (WGS) entry which is preliminary data.</text>
</comment>
<accession>A0A7K0CAJ4</accession>
<organism evidence="4 5">
    <name type="scientific">Streptomyces smaragdinus</name>
    <dbReference type="NCBI Taxonomy" id="2585196"/>
    <lineage>
        <taxon>Bacteria</taxon>
        <taxon>Bacillati</taxon>
        <taxon>Actinomycetota</taxon>
        <taxon>Actinomycetes</taxon>
        <taxon>Kitasatosporales</taxon>
        <taxon>Streptomycetaceae</taxon>
        <taxon>Streptomyces</taxon>
    </lineage>
</organism>
<evidence type="ECO:0000256" key="2">
    <source>
        <dbReference type="ARBA" id="ARBA00023239"/>
    </source>
</evidence>
<protein>
    <recommendedName>
        <fullName evidence="3">Alginate lyase domain-containing protein</fullName>
    </recommendedName>
</protein>
<proteinExistence type="predicted"/>
<dbReference type="Proteomes" id="UP000466345">
    <property type="component" value="Unassembled WGS sequence"/>
</dbReference>
<keyword evidence="1" id="KW-0732">Signal</keyword>
<sequence>MADMGRSRSIGRHGKDGRGKRVRWLVVALAAAATVTGSLAATLHGGGTPARARAQAGRPFHHPGVLDTRAQLDAVRRHLAAGDEPWTEAYAAMRASKYASMGYTAKPVADVKCPFDGKPGRGCTEEREDAIAAYTQALMWYFTRDEAHAEKAVQIMDAWSGTIERHSDDNAGLQTAWSGSSWARAAELVRYTYQGWSRPQVRRFRTMLRTAYLPEVEHAWPDRNGNWDLAMTDAAIGIAVFLDDRPAFDRAVKRFRGRVPAYFYLASDGPVPQAPPGGTLKTPAQLRTYWFDQNRYVDGLGQETCRNFMHVGYALAATAHIAETAWHQGVDLWSENSDRVRAALDFHAGYQLGDKAPPWLCGGRIETNMGPDVEVAVNHLRNRMGLKVPEAERLAVHQRPAGTDDLFVAWETLTHADNP</sequence>
<feature type="domain" description="Alginate lyase" evidence="3">
    <location>
        <begin position="129"/>
        <end position="257"/>
    </location>
</feature>
<dbReference type="InterPro" id="IPR008397">
    <property type="entry name" value="Alginate_lyase_dom"/>
</dbReference>
<dbReference type="EMBL" id="WEGJ01000001">
    <property type="protein sequence ID" value="MQY10465.1"/>
    <property type="molecule type" value="Genomic_DNA"/>
</dbReference>
<evidence type="ECO:0000259" key="3">
    <source>
        <dbReference type="Pfam" id="PF05426"/>
    </source>
</evidence>
<gene>
    <name evidence="4" type="ORF">SRB5_05730</name>
</gene>
<feature type="domain" description="Alginate lyase" evidence="3">
    <location>
        <begin position="306"/>
        <end position="352"/>
    </location>
</feature>
<evidence type="ECO:0000313" key="4">
    <source>
        <dbReference type="EMBL" id="MQY10465.1"/>
    </source>
</evidence>